<dbReference type="EMBL" id="MFIF01000006">
    <property type="protein sequence ID" value="OGF87228.1"/>
    <property type="molecule type" value="Genomic_DNA"/>
</dbReference>
<organism evidence="1 2">
    <name type="scientific">Candidatus Giovannonibacteria bacterium RIFCSPLOWO2_01_FULL_46_32</name>
    <dbReference type="NCBI Taxonomy" id="1798353"/>
    <lineage>
        <taxon>Bacteria</taxon>
        <taxon>Candidatus Giovannoniibacteriota</taxon>
    </lineage>
</organism>
<protein>
    <recommendedName>
        <fullName evidence="3">DUF4878 domain-containing protein</fullName>
    </recommendedName>
</protein>
<gene>
    <name evidence="1" type="ORF">A3B19_03270</name>
</gene>
<reference evidence="1 2" key="1">
    <citation type="journal article" date="2016" name="Nat. Commun.">
        <title>Thousands of microbial genomes shed light on interconnected biogeochemical processes in an aquifer system.</title>
        <authorList>
            <person name="Anantharaman K."/>
            <person name="Brown C.T."/>
            <person name="Hug L.A."/>
            <person name="Sharon I."/>
            <person name="Castelle C.J."/>
            <person name="Probst A.J."/>
            <person name="Thomas B.C."/>
            <person name="Singh A."/>
            <person name="Wilkins M.J."/>
            <person name="Karaoz U."/>
            <person name="Brodie E.L."/>
            <person name="Williams K.H."/>
            <person name="Hubbard S.S."/>
            <person name="Banfield J.F."/>
        </authorList>
    </citation>
    <scope>NUCLEOTIDE SEQUENCE [LARGE SCALE GENOMIC DNA]</scope>
</reference>
<comment type="caution">
    <text evidence="1">The sequence shown here is derived from an EMBL/GenBank/DDBJ whole genome shotgun (WGS) entry which is preliminary data.</text>
</comment>
<evidence type="ECO:0000313" key="1">
    <source>
        <dbReference type="EMBL" id="OGF87228.1"/>
    </source>
</evidence>
<dbReference type="AlphaFoldDB" id="A0A1F5XH29"/>
<evidence type="ECO:0008006" key="3">
    <source>
        <dbReference type="Google" id="ProtNLM"/>
    </source>
</evidence>
<sequence>MSSLNKHFWKFFAGLLGILALGFLAVYGAGLWPNYDYYISSFYGGETPEQTLNLFLSAIEKRDLDLAGRYLDASPGRTEPAAAVLKKELAIGTLDNVLVFKDSPEKVCKDETDFESCTFFVNSETAEAWIWLGKPKSEKFWKIYIYEVNKK</sequence>
<dbReference type="Proteomes" id="UP000177346">
    <property type="component" value="Unassembled WGS sequence"/>
</dbReference>
<proteinExistence type="predicted"/>
<name>A0A1F5XH29_9BACT</name>
<evidence type="ECO:0000313" key="2">
    <source>
        <dbReference type="Proteomes" id="UP000177346"/>
    </source>
</evidence>
<accession>A0A1F5XH29</accession>